<keyword evidence="1" id="KW-0812">Transmembrane</keyword>
<gene>
    <name evidence="2" type="ORF">RFI_00951</name>
</gene>
<dbReference type="AlphaFoldDB" id="X6PD13"/>
<keyword evidence="1" id="KW-0472">Membrane</keyword>
<name>X6PD13_RETFI</name>
<accession>X6PD13</accession>
<comment type="caution">
    <text evidence="2">The sequence shown here is derived from an EMBL/GenBank/DDBJ whole genome shotgun (WGS) entry which is preliminary data.</text>
</comment>
<keyword evidence="3" id="KW-1185">Reference proteome</keyword>
<dbReference type="Proteomes" id="UP000023152">
    <property type="component" value="Unassembled WGS sequence"/>
</dbReference>
<feature type="transmembrane region" description="Helical" evidence="1">
    <location>
        <begin position="113"/>
        <end position="130"/>
    </location>
</feature>
<organism evidence="2 3">
    <name type="scientific">Reticulomyxa filosa</name>
    <dbReference type="NCBI Taxonomy" id="46433"/>
    <lineage>
        <taxon>Eukaryota</taxon>
        <taxon>Sar</taxon>
        <taxon>Rhizaria</taxon>
        <taxon>Retaria</taxon>
        <taxon>Foraminifera</taxon>
        <taxon>Monothalamids</taxon>
        <taxon>Reticulomyxidae</taxon>
        <taxon>Reticulomyxa</taxon>
    </lineage>
</organism>
<evidence type="ECO:0000313" key="2">
    <source>
        <dbReference type="EMBL" id="ETO36111.1"/>
    </source>
</evidence>
<proteinExistence type="predicted"/>
<dbReference type="EMBL" id="ASPP01000997">
    <property type="protein sequence ID" value="ETO36111.1"/>
    <property type="molecule type" value="Genomic_DNA"/>
</dbReference>
<keyword evidence="1" id="KW-1133">Transmembrane helix</keyword>
<evidence type="ECO:0000256" key="1">
    <source>
        <dbReference type="SAM" id="Phobius"/>
    </source>
</evidence>
<sequence>MTHVYCSDNNTLSSLPPHEGNVKKLATLSNSNACTNCYLRNHNMEYQIRLDGVIYEWFRDQEGGSFVFKKRNYNAAINEEKDSETSSCCKSKHSFHSKRVFYRRDKSILSNKLISIKCALFIVFSLLNFFKINLNKSFEMKFSGNFFLFVKKRNSGSPPPSTSLFTKNFKMKE</sequence>
<evidence type="ECO:0000313" key="3">
    <source>
        <dbReference type="Proteomes" id="UP000023152"/>
    </source>
</evidence>
<reference evidence="2 3" key="1">
    <citation type="journal article" date="2013" name="Curr. Biol.">
        <title>The Genome of the Foraminiferan Reticulomyxa filosa.</title>
        <authorList>
            <person name="Glockner G."/>
            <person name="Hulsmann N."/>
            <person name="Schleicher M."/>
            <person name="Noegel A.A."/>
            <person name="Eichinger L."/>
            <person name="Gallinger C."/>
            <person name="Pawlowski J."/>
            <person name="Sierra R."/>
            <person name="Euteneuer U."/>
            <person name="Pillet L."/>
            <person name="Moustafa A."/>
            <person name="Platzer M."/>
            <person name="Groth M."/>
            <person name="Szafranski K."/>
            <person name="Schliwa M."/>
        </authorList>
    </citation>
    <scope>NUCLEOTIDE SEQUENCE [LARGE SCALE GENOMIC DNA]</scope>
</reference>
<protein>
    <submittedName>
        <fullName evidence="2">Uncharacterized protein</fullName>
    </submittedName>
</protein>